<dbReference type="InterPro" id="IPR006913">
    <property type="entry name" value="CENP-V/GFA"/>
</dbReference>
<evidence type="ECO:0000259" key="5">
    <source>
        <dbReference type="PROSITE" id="PS51891"/>
    </source>
</evidence>
<reference evidence="6 7" key="1">
    <citation type="journal article" date="2019" name="Nat. Ecol. Evol.">
        <title>Megaphylogeny resolves global patterns of mushroom evolution.</title>
        <authorList>
            <person name="Varga T."/>
            <person name="Krizsan K."/>
            <person name="Foldi C."/>
            <person name="Dima B."/>
            <person name="Sanchez-Garcia M."/>
            <person name="Sanchez-Ramirez S."/>
            <person name="Szollosi G.J."/>
            <person name="Szarkandi J.G."/>
            <person name="Papp V."/>
            <person name="Albert L."/>
            <person name="Andreopoulos W."/>
            <person name="Angelini C."/>
            <person name="Antonin V."/>
            <person name="Barry K.W."/>
            <person name="Bougher N.L."/>
            <person name="Buchanan P."/>
            <person name="Buyck B."/>
            <person name="Bense V."/>
            <person name="Catcheside P."/>
            <person name="Chovatia M."/>
            <person name="Cooper J."/>
            <person name="Damon W."/>
            <person name="Desjardin D."/>
            <person name="Finy P."/>
            <person name="Geml J."/>
            <person name="Haridas S."/>
            <person name="Hughes K."/>
            <person name="Justo A."/>
            <person name="Karasinski D."/>
            <person name="Kautmanova I."/>
            <person name="Kiss B."/>
            <person name="Kocsube S."/>
            <person name="Kotiranta H."/>
            <person name="LaButti K.M."/>
            <person name="Lechner B.E."/>
            <person name="Liimatainen K."/>
            <person name="Lipzen A."/>
            <person name="Lukacs Z."/>
            <person name="Mihaltcheva S."/>
            <person name="Morgado L.N."/>
            <person name="Niskanen T."/>
            <person name="Noordeloos M.E."/>
            <person name="Ohm R.A."/>
            <person name="Ortiz-Santana B."/>
            <person name="Ovrebo C."/>
            <person name="Racz N."/>
            <person name="Riley R."/>
            <person name="Savchenko A."/>
            <person name="Shiryaev A."/>
            <person name="Soop K."/>
            <person name="Spirin V."/>
            <person name="Szebenyi C."/>
            <person name="Tomsovsky M."/>
            <person name="Tulloss R.E."/>
            <person name="Uehling J."/>
            <person name="Grigoriev I.V."/>
            <person name="Vagvolgyi C."/>
            <person name="Papp T."/>
            <person name="Martin F.M."/>
            <person name="Miettinen O."/>
            <person name="Hibbett D.S."/>
            <person name="Nagy L.G."/>
        </authorList>
    </citation>
    <scope>NUCLEOTIDE SEQUENCE [LARGE SCALE GENOMIC DNA]</scope>
    <source>
        <strain evidence="6 7">CBS 309.79</strain>
    </source>
</reference>
<keyword evidence="4" id="KW-0456">Lyase</keyword>
<dbReference type="OrthoDB" id="9970124at2759"/>
<evidence type="ECO:0000256" key="3">
    <source>
        <dbReference type="ARBA" id="ARBA00022833"/>
    </source>
</evidence>
<comment type="similarity">
    <text evidence="1">Belongs to the Gfa family.</text>
</comment>
<keyword evidence="7" id="KW-1185">Reference proteome</keyword>
<feature type="domain" description="CENP-V/GFA" evidence="5">
    <location>
        <begin position="45"/>
        <end position="174"/>
    </location>
</feature>
<sequence length="211" mass="22986">MGQILDKSELVQKQRSNLHITSSEFLFNRAVMSLPPTPQTLSEPLRVHCRCKALSGTVTTTPTFGAGTYCHCTRCQRRFGAPFSSFAIFANSSVKWDNATKNIPGTDTLVPEAFKVTPDWDAVTDAAATSPNGVVDCTRCGGRIAFFLGTTDGICLMSGAFERDGEAGKIKGWEVIRPAFHIFYESRVVDMKDGLQKWEKTPGPGGVEATE</sequence>
<dbReference type="STRING" id="1884261.A0A5C3QS49"/>
<evidence type="ECO:0000313" key="6">
    <source>
        <dbReference type="EMBL" id="TFL03361.1"/>
    </source>
</evidence>
<dbReference type="Gene3D" id="3.90.1590.10">
    <property type="entry name" value="glutathione-dependent formaldehyde- activating enzyme (gfa)"/>
    <property type="match status" value="1"/>
</dbReference>
<evidence type="ECO:0000256" key="1">
    <source>
        <dbReference type="ARBA" id="ARBA00005495"/>
    </source>
</evidence>
<dbReference type="InterPro" id="IPR011057">
    <property type="entry name" value="Mss4-like_sf"/>
</dbReference>
<proteinExistence type="inferred from homology"/>
<dbReference type="PROSITE" id="PS51891">
    <property type="entry name" value="CENP_V_GFA"/>
    <property type="match status" value="1"/>
</dbReference>
<keyword evidence="2" id="KW-0479">Metal-binding</keyword>
<accession>A0A5C3QS49</accession>
<dbReference type="Pfam" id="PF04828">
    <property type="entry name" value="GFA"/>
    <property type="match status" value="1"/>
</dbReference>
<dbReference type="GO" id="GO:0046872">
    <property type="term" value="F:metal ion binding"/>
    <property type="evidence" value="ECO:0007669"/>
    <property type="project" value="UniProtKB-KW"/>
</dbReference>
<name>A0A5C3QS49_9AGAR</name>
<evidence type="ECO:0000256" key="2">
    <source>
        <dbReference type="ARBA" id="ARBA00022723"/>
    </source>
</evidence>
<evidence type="ECO:0000313" key="7">
    <source>
        <dbReference type="Proteomes" id="UP000305067"/>
    </source>
</evidence>
<evidence type="ECO:0000256" key="4">
    <source>
        <dbReference type="ARBA" id="ARBA00023239"/>
    </source>
</evidence>
<organism evidence="6 7">
    <name type="scientific">Pterulicium gracile</name>
    <dbReference type="NCBI Taxonomy" id="1884261"/>
    <lineage>
        <taxon>Eukaryota</taxon>
        <taxon>Fungi</taxon>
        <taxon>Dikarya</taxon>
        <taxon>Basidiomycota</taxon>
        <taxon>Agaricomycotina</taxon>
        <taxon>Agaricomycetes</taxon>
        <taxon>Agaricomycetidae</taxon>
        <taxon>Agaricales</taxon>
        <taxon>Pleurotineae</taxon>
        <taxon>Pterulaceae</taxon>
        <taxon>Pterulicium</taxon>
    </lineage>
</organism>
<dbReference type="SUPFAM" id="SSF51316">
    <property type="entry name" value="Mss4-like"/>
    <property type="match status" value="1"/>
</dbReference>
<dbReference type="PANTHER" id="PTHR33337">
    <property type="entry name" value="GFA DOMAIN-CONTAINING PROTEIN"/>
    <property type="match status" value="1"/>
</dbReference>
<dbReference type="PANTHER" id="PTHR33337:SF40">
    <property type="entry name" value="CENP-V_GFA DOMAIN-CONTAINING PROTEIN-RELATED"/>
    <property type="match status" value="1"/>
</dbReference>
<gene>
    <name evidence="6" type="ORF">BDV98DRAFT_564089</name>
</gene>
<dbReference type="AlphaFoldDB" id="A0A5C3QS49"/>
<dbReference type="GO" id="GO:0016846">
    <property type="term" value="F:carbon-sulfur lyase activity"/>
    <property type="evidence" value="ECO:0007669"/>
    <property type="project" value="InterPro"/>
</dbReference>
<protein>
    <recommendedName>
        <fullName evidence="5">CENP-V/GFA domain-containing protein</fullName>
    </recommendedName>
</protein>
<dbReference type="EMBL" id="ML178820">
    <property type="protein sequence ID" value="TFL03361.1"/>
    <property type="molecule type" value="Genomic_DNA"/>
</dbReference>
<dbReference type="Proteomes" id="UP000305067">
    <property type="component" value="Unassembled WGS sequence"/>
</dbReference>
<keyword evidence="3" id="KW-0862">Zinc</keyword>